<accession>A0A839GNA0</accession>
<organism evidence="1 2">
    <name type="scientific">Rufibacter quisquiliarum</name>
    <dbReference type="NCBI Taxonomy" id="1549639"/>
    <lineage>
        <taxon>Bacteria</taxon>
        <taxon>Pseudomonadati</taxon>
        <taxon>Bacteroidota</taxon>
        <taxon>Cytophagia</taxon>
        <taxon>Cytophagales</taxon>
        <taxon>Hymenobacteraceae</taxon>
        <taxon>Rufibacter</taxon>
    </lineage>
</organism>
<evidence type="ECO:0000313" key="1">
    <source>
        <dbReference type="EMBL" id="MBA9078289.1"/>
    </source>
</evidence>
<keyword evidence="2" id="KW-1185">Reference proteome</keyword>
<sequence length="132" mass="14423">MNAQIIQKPGPTWTLNAEIPAFTEKELDTFVKQGLAAATSKLVEQLITDAVRAAACVKVSKAARLLDIQTVETVRGYGKLPPKHPKYLPIIPGESAVMDKVRLTDLIAWCERNSQPGAKDKITAFEAKTAKH</sequence>
<reference evidence="1 2" key="1">
    <citation type="submission" date="2020-08" db="EMBL/GenBank/DDBJ databases">
        <title>Genomic Encyclopedia of Type Strains, Phase IV (KMG-IV): sequencing the most valuable type-strain genomes for metagenomic binning, comparative biology and taxonomic classification.</title>
        <authorList>
            <person name="Goeker M."/>
        </authorList>
    </citation>
    <scope>NUCLEOTIDE SEQUENCE [LARGE SCALE GENOMIC DNA]</scope>
    <source>
        <strain evidence="1 2">DSM 29854</strain>
    </source>
</reference>
<gene>
    <name evidence="1" type="ORF">FHS90_003015</name>
</gene>
<name>A0A839GNA0_9BACT</name>
<evidence type="ECO:0000313" key="2">
    <source>
        <dbReference type="Proteomes" id="UP000563094"/>
    </source>
</evidence>
<dbReference type="Proteomes" id="UP000563094">
    <property type="component" value="Unassembled WGS sequence"/>
</dbReference>
<dbReference type="EMBL" id="JACJIQ010000012">
    <property type="protein sequence ID" value="MBA9078289.1"/>
    <property type="molecule type" value="Genomic_DNA"/>
</dbReference>
<dbReference type="RefSeq" id="WP_182513553.1">
    <property type="nucleotide sequence ID" value="NZ_JACJIQ010000012.1"/>
</dbReference>
<dbReference type="AlphaFoldDB" id="A0A839GNA0"/>
<protein>
    <submittedName>
        <fullName evidence="1">Uncharacterized protein</fullName>
    </submittedName>
</protein>
<proteinExistence type="predicted"/>
<comment type="caution">
    <text evidence="1">The sequence shown here is derived from an EMBL/GenBank/DDBJ whole genome shotgun (WGS) entry which is preliminary data.</text>
</comment>